<evidence type="ECO:0000256" key="3">
    <source>
        <dbReference type="PROSITE-ProRule" id="PRU00221"/>
    </source>
</evidence>
<dbReference type="InterPro" id="IPR011047">
    <property type="entry name" value="Quinoprotein_ADH-like_sf"/>
</dbReference>
<feature type="region of interest" description="Disordered" evidence="4">
    <location>
        <begin position="1056"/>
        <end position="1180"/>
    </location>
</feature>
<dbReference type="Pfam" id="PF00400">
    <property type="entry name" value="WD40"/>
    <property type="match status" value="4"/>
</dbReference>
<feature type="compositionally biased region" description="Pro residues" evidence="4">
    <location>
        <begin position="1147"/>
        <end position="1177"/>
    </location>
</feature>
<dbReference type="PRINTS" id="PR01217">
    <property type="entry name" value="PRICHEXTENSN"/>
</dbReference>
<keyword evidence="6" id="KW-1185">Reference proteome</keyword>
<sequence length="1591" mass="179608">MTSKLMQLIETRTKRPVLDESELKVSSHWKLIKTAIKQPHGDDPKKLDEKQSLHVGHGVHSVNSLPVEEDLSFVAFNSFNHNFVGIDKDGKASVFLPTGYREDVNNKTLKDAICGIVYAKKPRFYVAWGFDENIRLMSDDFKVISVATSVSRIFSGVYNESSNEIITGGVGNLICWSFRYGAKFLLQRKVFTDCMPPSCIISFLCLEDTPSRSQRCFAVYHNNVIIYNLLNGTCVGHLKELHPREITAMLFFNPLKYLITGAKDGSIKVWDDRGNIKIIFVGHLKSVNTLAVYPFGTYIMSGSSDNSIRVWSLDTADEVDRIDTKEAVLGLGTIVGKNDLYSFGRRSIELWKIEHIHSVFATVGSKIKSIKPTTHPRMPTRLVCTCDDATVRLLSPSSGECITTMLLPNMSIIADVAYAAAENLMFTLLSNGKILKASTLTNPCKKLQEWDTNSNSDAPSSCTCLCLYEYVVQDELEGDSWGNLVTALKAKKRAEELETKGQAMNAYDRTLLLGGSTNGMIVVFDWQNDTNPGKISFQIEGHRDEVITMVANPEVDQVISAGLDHTIKIWRLFPFAEEALAPLMTLYCHETPRLLSVAHHKLCAAFHEPATASYNIVVFKTTQKKRFDHNSDWDHTDDVTGLASCAKMRLFASCSADGSVRVWDESNKLLRVIKLNATPTSICFSSQKGDLIVGIGKHLHKINYATYMPQSFIFRMVAMDFRRVIAEAPMDIDSEIKGNLTPEECQRLSRVKSSLHKYNDFHDILPQDEMDEKIQEEERRTQAFSKIQERENELRKLRDGTYRFSRKRPNIDSEAVRGEAFEKYLEIFYKRPHFDLPDDTLEDSGVDNEEEEEPYAEDRGTGFFSISRQSTRSKKSQSFPEKTPKAEIASLSMSEFEPIKLQDDYEGMPVLPPADERDELSPSERPFTMETESEIFSHGETSSRVSHSAPARRLKDFRKHPIEPPLVNRDRDRYVVDVPKSKRYPSPSQSVQKVSQRLSRLASYQNEGDEEEMFVIAPDGFIPNSVVVAMFKDLRDETKEEADKWKLPQLTAKQLAELESRKKKLPKSPESPKGKKERRKSNYASQLQLALRDSPSPEPVDDTDLFKSPTPTPPPSPPPEEPTPPSIPSPKKEIKPVRPIEKLISRPKPPTPEPTPSPPPPTKEPTPIPPPPPPTPLPSFITQFKGTLWFDKFFPDADSETFPRPWTPESFVEVLLTLIQKTNDHELKTQICAAIMLLYRQEGLDRDAAEKVNRTTIAELNIPDHPTAHGSSQAKQFLRVALQLSHTMKVYEVSFVAELMAQFIDGDEEIRKFVLELLASIGVPDTAGYFVKELDSFDTTSIPGNRRKARVKDMCVQWLNKWLGQFRQHIRSLAGKISRAQAGSVVKGTKTPKTPSSIKGILKTDSSQRTTSEMSKPTTISFDLEALGGKAADTAMPAEAINYFCEIRMEEELERARTRTREKTPVQAQDNSRNTVLVLPKIHSKRSLARLGETHCSHCHPERETSLALAFPLPQIYQTRRSVVLNNMVLHLKTLTLNPFPDEGDLAVYEPYQQSNLLTLRSSQKYFIPAQSYVEERDTESLAQQIRKVLL</sequence>
<feature type="compositionally biased region" description="Polar residues" evidence="4">
    <location>
        <begin position="1404"/>
        <end position="1416"/>
    </location>
</feature>
<feature type="repeat" description="WD" evidence="3">
    <location>
        <begin position="635"/>
        <end position="664"/>
    </location>
</feature>
<organism evidence="5 6">
    <name type="scientific">Pocillopora damicornis</name>
    <name type="common">Cauliflower coral</name>
    <name type="synonym">Millepora damicornis</name>
    <dbReference type="NCBI Taxonomy" id="46731"/>
    <lineage>
        <taxon>Eukaryota</taxon>
        <taxon>Metazoa</taxon>
        <taxon>Cnidaria</taxon>
        <taxon>Anthozoa</taxon>
        <taxon>Hexacorallia</taxon>
        <taxon>Scleractinia</taxon>
        <taxon>Astrocoeniina</taxon>
        <taxon>Pocilloporidae</taxon>
        <taxon>Pocillopora</taxon>
    </lineage>
</organism>
<dbReference type="SMART" id="SM00320">
    <property type="entry name" value="WD40"/>
    <property type="match status" value="5"/>
</dbReference>
<dbReference type="PROSITE" id="PS50082">
    <property type="entry name" value="WD_REPEATS_2"/>
    <property type="match status" value="4"/>
</dbReference>
<dbReference type="SUPFAM" id="SSF50978">
    <property type="entry name" value="WD40 repeat-like"/>
    <property type="match status" value="2"/>
</dbReference>
<feature type="region of interest" description="Disordered" evidence="4">
    <location>
        <begin position="837"/>
        <end position="885"/>
    </location>
</feature>
<dbReference type="OMA" id="HCHPERE"/>
<dbReference type="SUPFAM" id="SSF50998">
    <property type="entry name" value="Quinoprotein alcohol dehydrogenase-like"/>
    <property type="match status" value="1"/>
</dbReference>
<keyword evidence="1 3" id="KW-0853">WD repeat</keyword>
<feature type="repeat" description="WD" evidence="3">
    <location>
        <begin position="539"/>
        <end position="572"/>
    </location>
</feature>
<feature type="repeat" description="WD" evidence="3">
    <location>
        <begin position="280"/>
        <end position="321"/>
    </location>
</feature>
<gene>
    <name evidence="5" type="ORF">pdam_00018199</name>
</gene>
<keyword evidence="2" id="KW-0677">Repeat</keyword>
<reference evidence="5 6" key="1">
    <citation type="journal article" date="2018" name="Sci. Rep.">
        <title>Comparative analysis of the Pocillopora damicornis genome highlights role of immune system in coral evolution.</title>
        <authorList>
            <person name="Cunning R."/>
            <person name="Bay R.A."/>
            <person name="Gillette P."/>
            <person name="Baker A.C."/>
            <person name="Traylor-Knowles N."/>
        </authorList>
    </citation>
    <scope>NUCLEOTIDE SEQUENCE [LARGE SCALE GENOMIC DNA]</scope>
    <source>
        <strain evidence="5">RSMAS</strain>
        <tissue evidence="5">Whole animal</tissue>
    </source>
</reference>
<protein>
    <submittedName>
        <fullName evidence="5">Uncharacterized protein</fullName>
    </submittedName>
</protein>
<dbReference type="Gene3D" id="2.130.10.10">
    <property type="entry name" value="YVTN repeat-like/Quinoprotein amine dehydrogenase"/>
    <property type="match status" value="3"/>
</dbReference>
<feature type="region of interest" description="Disordered" evidence="4">
    <location>
        <begin position="906"/>
        <end position="995"/>
    </location>
</feature>
<feature type="compositionally biased region" description="Pro residues" evidence="4">
    <location>
        <begin position="1110"/>
        <end position="1128"/>
    </location>
</feature>
<dbReference type="PANTHER" id="PTHR45532">
    <property type="entry name" value="WD REPEAT-CONTAINING PROTEIN 97"/>
    <property type="match status" value="1"/>
</dbReference>
<proteinExistence type="predicted"/>
<feature type="compositionally biased region" description="Acidic residues" evidence="4">
    <location>
        <begin position="837"/>
        <end position="855"/>
    </location>
</feature>
<dbReference type="InterPro" id="IPR001680">
    <property type="entry name" value="WD40_rpt"/>
</dbReference>
<feature type="compositionally biased region" description="Low complexity" evidence="4">
    <location>
        <begin position="985"/>
        <end position="995"/>
    </location>
</feature>
<name>A0A3M6U9B7_POCDA</name>
<feature type="compositionally biased region" description="Basic and acidic residues" evidence="4">
    <location>
        <begin position="1130"/>
        <end position="1144"/>
    </location>
</feature>
<dbReference type="InterPro" id="IPR015943">
    <property type="entry name" value="WD40/YVTN_repeat-like_dom_sf"/>
</dbReference>
<dbReference type="PRINTS" id="PR00320">
    <property type="entry name" value="GPROTEINBRPT"/>
</dbReference>
<evidence type="ECO:0000313" key="6">
    <source>
        <dbReference type="Proteomes" id="UP000275408"/>
    </source>
</evidence>
<dbReference type="PROSITE" id="PS50294">
    <property type="entry name" value="WD_REPEATS_REGION"/>
    <property type="match status" value="4"/>
</dbReference>
<comment type="caution">
    <text evidence="5">The sequence shown here is derived from an EMBL/GenBank/DDBJ whole genome shotgun (WGS) entry which is preliminary data.</text>
</comment>
<dbReference type="InterPro" id="IPR036322">
    <property type="entry name" value="WD40_repeat_dom_sf"/>
</dbReference>
<dbReference type="STRING" id="46731.A0A3M6U9B7"/>
<dbReference type="InterPro" id="IPR020472">
    <property type="entry name" value="WD40_PAC1"/>
</dbReference>
<dbReference type="EMBL" id="RCHS01001989">
    <property type="protein sequence ID" value="RMX50272.1"/>
    <property type="molecule type" value="Genomic_DNA"/>
</dbReference>
<feature type="region of interest" description="Disordered" evidence="4">
    <location>
        <begin position="1384"/>
        <end position="1416"/>
    </location>
</feature>
<evidence type="ECO:0000256" key="4">
    <source>
        <dbReference type="SAM" id="MobiDB-lite"/>
    </source>
</evidence>
<evidence type="ECO:0000256" key="1">
    <source>
        <dbReference type="ARBA" id="ARBA00022574"/>
    </source>
</evidence>
<evidence type="ECO:0000256" key="2">
    <source>
        <dbReference type="ARBA" id="ARBA00022737"/>
    </source>
</evidence>
<feature type="repeat" description="WD" evidence="3">
    <location>
        <begin position="239"/>
        <end position="271"/>
    </location>
</feature>
<dbReference type="PANTHER" id="PTHR45532:SF1">
    <property type="entry name" value="WD REPEAT-CONTAINING PROTEIN 97"/>
    <property type="match status" value="1"/>
</dbReference>
<dbReference type="OrthoDB" id="6262491at2759"/>
<dbReference type="Proteomes" id="UP000275408">
    <property type="component" value="Unassembled WGS sequence"/>
</dbReference>
<accession>A0A3M6U9B7</accession>
<evidence type="ECO:0000313" key="5">
    <source>
        <dbReference type="EMBL" id="RMX50272.1"/>
    </source>
</evidence>